<reference evidence="1" key="1">
    <citation type="journal article" date="2015" name="Nature">
        <title>Complex archaea that bridge the gap between prokaryotes and eukaryotes.</title>
        <authorList>
            <person name="Spang A."/>
            <person name="Saw J.H."/>
            <person name="Jorgensen S.L."/>
            <person name="Zaremba-Niedzwiedzka K."/>
            <person name="Martijn J."/>
            <person name="Lind A.E."/>
            <person name="van Eijk R."/>
            <person name="Schleper C."/>
            <person name="Guy L."/>
            <person name="Ettema T.J."/>
        </authorList>
    </citation>
    <scope>NUCLEOTIDE SEQUENCE</scope>
</reference>
<gene>
    <name evidence="1" type="ORF">LCGC14_1161050</name>
</gene>
<organism evidence="1">
    <name type="scientific">marine sediment metagenome</name>
    <dbReference type="NCBI Taxonomy" id="412755"/>
    <lineage>
        <taxon>unclassified sequences</taxon>
        <taxon>metagenomes</taxon>
        <taxon>ecological metagenomes</taxon>
    </lineage>
</organism>
<proteinExistence type="predicted"/>
<accession>A0A0F9MFK9</accession>
<comment type="caution">
    <text evidence="1">The sequence shown here is derived from an EMBL/GenBank/DDBJ whole genome shotgun (WGS) entry which is preliminary data.</text>
</comment>
<name>A0A0F9MFK9_9ZZZZ</name>
<dbReference type="AlphaFoldDB" id="A0A0F9MFK9"/>
<protein>
    <submittedName>
        <fullName evidence="1">Uncharacterized protein</fullName>
    </submittedName>
</protein>
<evidence type="ECO:0000313" key="1">
    <source>
        <dbReference type="EMBL" id="KKM98131.1"/>
    </source>
</evidence>
<dbReference type="EMBL" id="LAZR01005662">
    <property type="protein sequence ID" value="KKM98131.1"/>
    <property type="molecule type" value="Genomic_DNA"/>
</dbReference>
<sequence length="129" mass="14475">MAKGTWTCQIKSGGSWTADGTISRPNDSLPLPKVSTQNKVVLADGSFAFVTPSIKYRDEPLIFTWYFDDGTVKTKIEGYINSQNDVKLIDHNSREYVGRFTNISPTWLVGFSTDKYNIRASFEVMPLIA</sequence>